<dbReference type="RefSeq" id="WP_113917861.1">
    <property type="nucleotide sequence ID" value="NZ_QNSE01000012.1"/>
</dbReference>
<comment type="caution">
    <text evidence="1">The sequence shown here is derived from an EMBL/GenBank/DDBJ whole genome shotgun (WGS) entry which is preliminary data.</text>
</comment>
<dbReference type="AlphaFoldDB" id="A0A366J125"/>
<dbReference type="Pfam" id="PF07273">
    <property type="entry name" value="DUF1439"/>
    <property type="match status" value="1"/>
</dbReference>
<evidence type="ECO:0000313" key="1">
    <source>
        <dbReference type="EMBL" id="RBP80090.1"/>
    </source>
</evidence>
<dbReference type="InterPro" id="IPR010835">
    <property type="entry name" value="DUF1439"/>
</dbReference>
<evidence type="ECO:0000313" key="2">
    <source>
        <dbReference type="Proteomes" id="UP000252792"/>
    </source>
</evidence>
<accession>A0A366J125</accession>
<dbReference type="PROSITE" id="PS51257">
    <property type="entry name" value="PROKAR_LIPOPROTEIN"/>
    <property type="match status" value="1"/>
</dbReference>
<dbReference type="Gene3D" id="3.15.10.40">
    <property type="entry name" value="Uncharacterised protein PF07273, DUF1439"/>
    <property type="match status" value="1"/>
</dbReference>
<dbReference type="EMBL" id="QNSE01000012">
    <property type="protein sequence ID" value="RBP80090.1"/>
    <property type="molecule type" value="Genomic_DNA"/>
</dbReference>
<organism evidence="1 2">
    <name type="scientific">Marinomonas rhizomae</name>
    <dbReference type="NCBI Taxonomy" id="491948"/>
    <lineage>
        <taxon>Bacteria</taxon>
        <taxon>Pseudomonadati</taxon>
        <taxon>Pseudomonadota</taxon>
        <taxon>Gammaproteobacteria</taxon>
        <taxon>Oceanospirillales</taxon>
        <taxon>Oceanospirillaceae</taxon>
        <taxon>Marinomonas</taxon>
    </lineage>
</organism>
<reference evidence="1 2" key="1">
    <citation type="submission" date="2018-06" db="EMBL/GenBank/DDBJ databases">
        <title>Genomic Encyclopedia of Type Strains, Phase III (KMG-III): the genomes of soil and plant-associated and newly described type strains.</title>
        <authorList>
            <person name="Whitman W."/>
        </authorList>
    </citation>
    <scope>NUCLEOTIDE SEQUENCE [LARGE SCALE GENOMIC DNA]</scope>
    <source>
        <strain evidence="1 2">CECT 7377</strain>
    </source>
</reference>
<name>A0A366J125_9GAMM</name>
<dbReference type="OrthoDB" id="5688063at2"/>
<dbReference type="Proteomes" id="UP000252792">
    <property type="component" value="Unassembled WGS sequence"/>
</dbReference>
<sequence>MISYIRVLSALLLVSISVLLAGCNSFRVSEDDVNKEVAKHLSQPQQNQIQLTVDKNTLNLDLVVTSAHIDFTVRDGGLVLVDLISKMTGTLTAFGQQFSLTTKVNPSFESGVRIEEDRLYLVAPKITKIEVEGSSFNDKILRSTLGSLHDDFEKALVQYFDKHPVYVLDHSPFEKTAASLVKDIIIKEDSLELSLF</sequence>
<keyword evidence="2" id="KW-1185">Reference proteome</keyword>
<proteinExistence type="predicted"/>
<gene>
    <name evidence="1" type="ORF">DFP80_112146</name>
</gene>
<protein>
    <submittedName>
        <fullName evidence="1">Uncharacterized protein DUF1439</fullName>
    </submittedName>
</protein>